<dbReference type="EMBL" id="PNCG01000423">
    <property type="protein sequence ID" value="TMP77097.1"/>
    <property type="molecule type" value="Genomic_DNA"/>
</dbReference>
<reference evidence="2 3" key="1">
    <citation type="submission" date="2017-12" db="EMBL/GenBank/DDBJ databases">
        <authorList>
            <person name="Paulsen S."/>
            <person name="Gram L.K."/>
        </authorList>
    </citation>
    <scope>NUCLEOTIDE SEQUENCE [LARGE SCALE GENOMIC DNA]</scope>
    <source>
        <strain evidence="2 3">S2897</strain>
    </source>
</reference>
<dbReference type="Pfam" id="PF02875">
    <property type="entry name" value="Mur_ligase_C"/>
    <property type="match status" value="1"/>
</dbReference>
<dbReference type="Proteomes" id="UP000305874">
    <property type="component" value="Unassembled WGS sequence"/>
</dbReference>
<evidence type="ECO:0000313" key="2">
    <source>
        <dbReference type="EMBL" id="TMP77097.1"/>
    </source>
</evidence>
<dbReference type="AlphaFoldDB" id="A0A5S3YMM2"/>
<dbReference type="PANTHER" id="PTHR23135">
    <property type="entry name" value="MUR LIGASE FAMILY MEMBER"/>
    <property type="match status" value="1"/>
</dbReference>
<evidence type="ECO:0000259" key="1">
    <source>
        <dbReference type="Pfam" id="PF02875"/>
    </source>
</evidence>
<organism evidence="2 3">
    <name type="scientific">Pseudoalteromonas ruthenica</name>
    <dbReference type="NCBI Taxonomy" id="151081"/>
    <lineage>
        <taxon>Bacteria</taxon>
        <taxon>Pseudomonadati</taxon>
        <taxon>Pseudomonadota</taxon>
        <taxon>Gammaproteobacteria</taxon>
        <taxon>Alteromonadales</taxon>
        <taxon>Pseudoalteromonadaceae</taxon>
        <taxon>Pseudoalteromonas</taxon>
    </lineage>
</organism>
<dbReference type="GO" id="GO:0016881">
    <property type="term" value="F:acid-amino acid ligase activity"/>
    <property type="evidence" value="ECO:0007669"/>
    <property type="project" value="InterPro"/>
</dbReference>
<feature type="domain" description="Mur ligase C-terminal" evidence="1">
    <location>
        <begin position="1"/>
        <end position="103"/>
    </location>
</feature>
<name>A0A5S3YMM2_9GAMM</name>
<keyword evidence="2" id="KW-0436">Ligase</keyword>
<protein>
    <submittedName>
        <fullName evidence="2">UDP-N-acetylmuramoyl-L-alanyl-D-glutamate--2, 6-diaminopimelate ligase</fullName>
    </submittedName>
</protein>
<sequence length="103" mass="11015">DALELALKALQQHVPGNVVCVFGCGGDRDVGKRALMAQAAEKYANKVIITSDNPRSEDPDKIIADVKAGLSQPQYAYCQKDRALAIKYAIEQSPSNSVILIAG</sequence>
<proteinExistence type="predicted"/>
<dbReference type="InterPro" id="IPR036615">
    <property type="entry name" value="Mur_ligase_C_dom_sf"/>
</dbReference>
<evidence type="ECO:0000313" key="3">
    <source>
        <dbReference type="Proteomes" id="UP000305874"/>
    </source>
</evidence>
<accession>A0A5S3YMM2</accession>
<feature type="non-terminal residue" evidence="2">
    <location>
        <position position="103"/>
    </location>
</feature>
<dbReference type="PANTHER" id="PTHR23135:SF4">
    <property type="entry name" value="UDP-N-ACETYLMURAMOYL-L-ALANYL-D-GLUTAMATE--2,6-DIAMINOPIMELATE LIGASE MURE HOMOLOG, CHLOROPLASTIC"/>
    <property type="match status" value="1"/>
</dbReference>
<dbReference type="Gene3D" id="3.90.190.20">
    <property type="entry name" value="Mur ligase, C-terminal domain"/>
    <property type="match status" value="1"/>
</dbReference>
<comment type="caution">
    <text evidence="2">The sequence shown here is derived from an EMBL/GenBank/DDBJ whole genome shotgun (WGS) entry which is preliminary data.</text>
</comment>
<dbReference type="SUPFAM" id="SSF53244">
    <property type="entry name" value="MurD-like peptide ligases, peptide-binding domain"/>
    <property type="match status" value="1"/>
</dbReference>
<dbReference type="InterPro" id="IPR004101">
    <property type="entry name" value="Mur_ligase_C"/>
</dbReference>
<gene>
    <name evidence="2" type="ORF">CWC05_20800</name>
</gene>
<reference evidence="3" key="2">
    <citation type="submission" date="2019-06" db="EMBL/GenBank/DDBJ databases">
        <title>Co-occurence of chitin degradation, pigmentation and bioactivity in marine Pseudoalteromonas.</title>
        <authorList>
            <person name="Sonnenschein E.C."/>
            <person name="Bech P.K."/>
        </authorList>
    </citation>
    <scope>NUCLEOTIDE SEQUENCE [LARGE SCALE GENOMIC DNA]</scope>
    <source>
        <strain evidence="3">S2897</strain>
    </source>
</reference>
<feature type="non-terminal residue" evidence="2">
    <location>
        <position position="1"/>
    </location>
</feature>
<dbReference type="RefSeq" id="WP_283241096.1">
    <property type="nucleotide sequence ID" value="NZ_PNCG01000423.1"/>
</dbReference>